<name>A0A2S8BHF6_9MYCO</name>
<dbReference type="Proteomes" id="UP000238296">
    <property type="component" value="Unassembled WGS sequence"/>
</dbReference>
<organism evidence="1 2">
    <name type="scientific">Mycobacterium talmoniae</name>
    <dbReference type="NCBI Taxonomy" id="1858794"/>
    <lineage>
        <taxon>Bacteria</taxon>
        <taxon>Bacillati</taxon>
        <taxon>Actinomycetota</taxon>
        <taxon>Actinomycetes</taxon>
        <taxon>Mycobacteriales</taxon>
        <taxon>Mycobacteriaceae</taxon>
        <taxon>Mycobacterium</taxon>
    </lineage>
</organism>
<gene>
    <name evidence="1" type="ORF">C1Y40_03734</name>
</gene>
<comment type="caution">
    <text evidence="1">The sequence shown here is derived from an EMBL/GenBank/DDBJ whole genome shotgun (WGS) entry which is preliminary data.</text>
</comment>
<reference evidence="1 2" key="1">
    <citation type="journal article" date="2017" name="Int. J. Syst. Evol. Microbiol.">
        <title>Mycobacterium talmoniae sp. nov., a slowly growing mycobacterium isolated from human respiratory samples.</title>
        <authorList>
            <person name="Davidson R.M."/>
            <person name="DeGroote M.A."/>
            <person name="Marola J.L."/>
            <person name="Buss S."/>
            <person name="Jones V."/>
            <person name="McNeil M.R."/>
            <person name="Freifeld A.G."/>
            <person name="Elaine Epperson L."/>
            <person name="Hasan N.A."/>
            <person name="Jackson M."/>
            <person name="Iwen P.C."/>
            <person name="Salfinger M."/>
            <person name="Strong M."/>
        </authorList>
    </citation>
    <scope>NUCLEOTIDE SEQUENCE [LARGE SCALE GENOMIC DNA]</scope>
    <source>
        <strain evidence="1 2">ATCC BAA-2683</strain>
    </source>
</reference>
<evidence type="ECO:0000313" key="2">
    <source>
        <dbReference type="Proteomes" id="UP000238296"/>
    </source>
</evidence>
<sequence length="120" mass="12531">MVQIATTMAEATATFTPQNPTGAAEKAAALMVPERAEAFKQNVAKSSADLAHRNVTAQALTLSAGVEALGPSMGTVTTVLRVIQNAPGQPPDQAVVALRVALTKRDGQWLVLDVSPINQR</sequence>
<protein>
    <submittedName>
        <fullName evidence="1">Uncharacterized protein</fullName>
    </submittedName>
</protein>
<proteinExistence type="predicted"/>
<accession>A0A2S8BHF6</accession>
<dbReference type="EMBL" id="PPEA01000545">
    <property type="protein sequence ID" value="PQM46102.1"/>
    <property type="molecule type" value="Genomic_DNA"/>
</dbReference>
<dbReference type="AlphaFoldDB" id="A0A2S8BHF6"/>
<evidence type="ECO:0000313" key="1">
    <source>
        <dbReference type="EMBL" id="PQM46102.1"/>
    </source>
</evidence>